<comment type="caution">
    <text evidence="12">The sequence shown here is derived from an EMBL/GenBank/DDBJ whole genome shotgun (WGS) entry which is preliminary data.</text>
</comment>
<evidence type="ECO:0000259" key="11">
    <source>
        <dbReference type="Pfam" id="PF07715"/>
    </source>
</evidence>
<dbReference type="NCBIfam" id="TIGR04056">
    <property type="entry name" value="OMP_RagA_SusC"/>
    <property type="match status" value="1"/>
</dbReference>
<keyword evidence="3 8" id="KW-1134">Transmembrane beta strand</keyword>
<dbReference type="Gene3D" id="2.170.130.10">
    <property type="entry name" value="TonB-dependent receptor, plug domain"/>
    <property type="match status" value="1"/>
</dbReference>
<dbReference type="Proteomes" id="UP000223913">
    <property type="component" value="Unassembled WGS sequence"/>
</dbReference>
<evidence type="ECO:0000256" key="9">
    <source>
        <dbReference type="RuleBase" id="RU003357"/>
    </source>
</evidence>
<evidence type="ECO:0000256" key="3">
    <source>
        <dbReference type="ARBA" id="ARBA00022452"/>
    </source>
</evidence>
<comment type="subcellular location">
    <subcellularLocation>
        <location evidence="1 8">Cell outer membrane</location>
        <topology evidence="1 8">Multi-pass membrane protein</topology>
    </subcellularLocation>
</comment>
<keyword evidence="4 8" id="KW-0812">Transmembrane</keyword>
<dbReference type="NCBIfam" id="TIGR04057">
    <property type="entry name" value="SusC_RagA_signa"/>
    <property type="match status" value="1"/>
</dbReference>
<dbReference type="Pfam" id="PF07715">
    <property type="entry name" value="Plug"/>
    <property type="match status" value="1"/>
</dbReference>
<dbReference type="InterPro" id="IPR039426">
    <property type="entry name" value="TonB-dep_rcpt-like"/>
</dbReference>
<dbReference type="InterPro" id="IPR023997">
    <property type="entry name" value="TonB-dep_OMP_SusC/RagA_CS"/>
</dbReference>
<gene>
    <name evidence="12" type="ORF">CRP01_27455</name>
</gene>
<dbReference type="PROSITE" id="PS52016">
    <property type="entry name" value="TONB_DEPENDENT_REC_3"/>
    <property type="match status" value="1"/>
</dbReference>
<name>A0A2D0N6L8_FLAN2</name>
<dbReference type="RefSeq" id="WP_099153259.1">
    <property type="nucleotide sequence ID" value="NZ_PDUD01000032.1"/>
</dbReference>
<evidence type="ECO:0000313" key="13">
    <source>
        <dbReference type="Proteomes" id="UP000223913"/>
    </source>
</evidence>
<evidence type="ECO:0000313" key="12">
    <source>
        <dbReference type="EMBL" id="PHN03423.1"/>
    </source>
</evidence>
<dbReference type="Pfam" id="PF13715">
    <property type="entry name" value="CarbopepD_reg_2"/>
    <property type="match status" value="1"/>
</dbReference>
<sequence length="996" mass="108732">MKLNFDMLTKGLLFVGILLMSQTLLAQRDISGQITDAETGEPLIGANILIVGTSTGTITDFDGNYAMTLPEGTTDLEVSYTGYASKRVTVGSESVLNIQLSAGEVLDEVVVIGYGSVKKDDATGSVNAISDEDFNKGVIVSPDQLITGKVAGVQVSKNSGEPGGGTSIRIRGGTSINAGNEPLFVIDGVPIDNNGNPGTRNPLNFINPNDIATFTVLKDASATAIYGSRGANGVIIITTKRGKAGSPSRLTYDGSYTTSNIIDDLPILSTEAFRNLVTFVAPERLERLGSASTNWFDEVTRPATGQNHNLSFTGGAENIGYRVSVGYQGLEGVIKTSKTERTTIGLNYNHSLLDETLNININLKGAFTKDRFDQGLGASWYFDPTQPVYDPSNTAFGGFFEYGVGLAPRNPVSGIEQIDATGRSFRTLGNIEFEYKMDELIQGLSAKLNLGYDANNGRAATFTPTTYRNKLVSDRDGEIYMENFTRTSSLLDAYLNYKRSFGVHDLDITAGYSYQDFDAEFPQFLAYDLSNDIFGTNSTNPASEFEASNFVVQNRLISFFGRINYGINSKYLFTATLRRDGSTRFGPENRWGLFPSAAFAWRILEEDFADGLRGVFSDLKLRVGYGITGNQEIGDFNYLPRYSLSDAQARYLFGNQYITTVRPDAYDAGLKWEETASLNVGLDFGFGNGRFSGILDYYNKRTNDLLFTVNVPAGTNLSDRVLTNIGEVENEGVELTLNAIAVDSRDFKWDLSGNIAYNRNQILAIDQTSDAGILTGGIAGGVGNNVQILRVGQPAYSFFLFEHKLDANGLPLVDGIDHNDDGTINLADIYEDTNGDGMVNDLDKRPIEKPAPDFIFGLTSAMSYKGFDLSFTLRGSLGNYVYNNSSSDGGYLNRVNERGDIFLNNVHESALVTRFNGPQYFSDYYLEDGSFLRLDNITLGYNFNNLGGRTNLRVYATANNLFLLTNYTGLDPEVGGIDNNPYPRSRSLVFGLTLGL</sequence>
<dbReference type="InterPro" id="IPR023996">
    <property type="entry name" value="TonB-dep_OMP_SusC/RagA"/>
</dbReference>
<feature type="domain" description="TonB-dependent receptor-like beta-barrel" evidence="10">
    <location>
        <begin position="421"/>
        <end position="961"/>
    </location>
</feature>
<keyword evidence="7 8" id="KW-0998">Cell outer membrane</keyword>
<keyword evidence="6 8" id="KW-0472">Membrane</keyword>
<dbReference type="Pfam" id="PF00593">
    <property type="entry name" value="TonB_dep_Rec_b-barrel"/>
    <property type="match status" value="1"/>
</dbReference>
<dbReference type="Gene3D" id="2.40.170.20">
    <property type="entry name" value="TonB-dependent receptor, beta-barrel domain"/>
    <property type="match status" value="1"/>
</dbReference>
<dbReference type="GO" id="GO:0009279">
    <property type="term" value="C:cell outer membrane"/>
    <property type="evidence" value="ECO:0007669"/>
    <property type="project" value="UniProtKB-SubCell"/>
</dbReference>
<evidence type="ECO:0000256" key="7">
    <source>
        <dbReference type="ARBA" id="ARBA00023237"/>
    </source>
</evidence>
<comment type="similarity">
    <text evidence="8 9">Belongs to the TonB-dependent receptor family.</text>
</comment>
<dbReference type="InterPro" id="IPR008969">
    <property type="entry name" value="CarboxyPept-like_regulatory"/>
</dbReference>
<feature type="domain" description="TonB-dependent receptor plug" evidence="11">
    <location>
        <begin position="119"/>
        <end position="234"/>
    </location>
</feature>
<keyword evidence="5 9" id="KW-0798">TonB box</keyword>
<organism evidence="12 13">
    <name type="scientific">Flavilitoribacter nigricans (strain ATCC 23147 / DSM 23189 / NBRC 102662 / NCIMB 1420 / SS-2)</name>
    <name type="common">Lewinella nigricans</name>
    <dbReference type="NCBI Taxonomy" id="1122177"/>
    <lineage>
        <taxon>Bacteria</taxon>
        <taxon>Pseudomonadati</taxon>
        <taxon>Bacteroidota</taxon>
        <taxon>Saprospiria</taxon>
        <taxon>Saprospirales</taxon>
        <taxon>Lewinellaceae</taxon>
        <taxon>Flavilitoribacter</taxon>
    </lineage>
</organism>
<evidence type="ECO:0000256" key="4">
    <source>
        <dbReference type="ARBA" id="ARBA00022692"/>
    </source>
</evidence>
<dbReference type="SUPFAM" id="SSF49464">
    <property type="entry name" value="Carboxypeptidase regulatory domain-like"/>
    <property type="match status" value="1"/>
</dbReference>
<evidence type="ECO:0000256" key="1">
    <source>
        <dbReference type="ARBA" id="ARBA00004571"/>
    </source>
</evidence>
<evidence type="ECO:0000259" key="10">
    <source>
        <dbReference type="Pfam" id="PF00593"/>
    </source>
</evidence>
<evidence type="ECO:0000256" key="5">
    <source>
        <dbReference type="ARBA" id="ARBA00023077"/>
    </source>
</evidence>
<dbReference type="FunFam" id="2.60.40.1120:FF:000003">
    <property type="entry name" value="Outer membrane protein Omp121"/>
    <property type="match status" value="1"/>
</dbReference>
<evidence type="ECO:0000256" key="2">
    <source>
        <dbReference type="ARBA" id="ARBA00022448"/>
    </source>
</evidence>
<keyword evidence="2 8" id="KW-0813">Transport</keyword>
<dbReference type="InterPro" id="IPR000531">
    <property type="entry name" value="Beta-barrel_TonB"/>
</dbReference>
<dbReference type="InterPro" id="IPR012910">
    <property type="entry name" value="Plug_dom"/>
</dbReference>
<evidence type="ECO:0000256" key="6">
    <source>
        <dbReference type="ARBA" id="ARBA00023136"/>
    </source>
</evidence>
<protein>
    <submittedName>
        <fullName evidence="12">SusC/RagA family TonB-linked outer membrane protein</fullName>
    </submittedName>
</protein>
<proteinExistence type="inferred from homology"/>
<dbReference type="FunFam" id="2.170.130.10:FF:000008">
    <property type="entry name" value="SusC/RagA family TonB-linked outer membrane protein"/>
    <property type="match status" value="1"/>
</dbReference>
<dbReference type="InterPro" id="IPR036942">
    <property type="entry name" value="Beta-barrel_TonB_sf"/>
</dbReference>
<accession>A0A2D0N6L8</accession>
<dbReference type="EMBL" id="PDUD01000032">
    <property type="protein sequence ID" value="PHN03423.1"/>
    <property type="molecule type" value="Genomic_DNA"/>
</dbReference>
<dbReference type="OrthoDB" id="9768177at2"/>
<dbReference type="AlphaFoldDB" id="A0A2D0N6L8"/>
<keyword evidence="13" id="KW-1185">Reference proteome</keyword>
<dbReference type="Gene3D" id="2.60.40.1120">
    <property type="entry name" value="Carboxypeptidase-like, regulatory domain"/>
    <property type="match status" value="1"/>
</dbReference>
<dbReference type="SUPFAM" id="SSF56935">
    <property type="entry name" value="Porins"/>
    <property type="match status" value="1"/>
</dbReference>
<reference evidence="12 13" key="1">
    <citation type="submission" date="2017-10" db="EMBL/GenBank/DDBJ databases">
        <title>The draft genome sequence of Lewinella nigricans NBRC 102662.</title>
        <authorList>
            <person name="Wang K."/>
        </authorList>
    </citation>
    <scope>NUCLEOTIDE SEQUENCE [LARGE SCALE GENOMIC DNA]</scope>
    <source>
        <strain evidence="12 13">NBRC 102662</strain>
    </source>
</reference>
<dbReference type="InterPro" id="IPR037066">
    <property type="entry name" value="Plug_dom_sf"/>
</dbReference>
<evidence type="ECO:0000256" key="8">
    <source>
        <dbReference type="PROSITE-ProRule" id="PRU01360"/>
    </source>
</evidence>